<reference evidence="1" key="1">
    <citation type="submission" date="2021-02" db="EMBL/GenBank/DDBJ databases">
        <authorList>
            <consortium name="DOE Joint Genome Institute"/>
            <person name="Ahrendt S."/>
            <person name="Looney B.P."/>
            <person name="Miyauchi S."/>
            <person name="Morin E."/>
            <person name="Drula E."/>
            <person name="Courty P.E."/>
            <person name="Chicoki N."/>
            <person name="Fauchery L."/>
            <person name="Kohler A."/>
            <person name="Kuo A."/>
            <person name="Labutti K."/>
            <person name="Pangilinan J."/>
            <person name="Lipzen A."/>
            <person name="Riley R."/>
            <person name="Andreopoulos W."/>
            <person name="He G."/>
            <person name="Johnson J."/>
            <person name="Barry K.W."/>
            <person name="Grigoriev I.V."/>
            <person name="Nagy L."/>
            <person name="Hibbett D."/>
            <person name="Henrissat B."/>
            <person name="Matheny P.B."/>
            <person name="Labbe J."/>
            <person name="Martin F."/>
        </authorList>
    </citation>
    <scope>NUCLEOTIDE SEQUENCE</scope>
    <source>
        <strain evidence="1">FP105234-sp</strain>
    </source>
</reference>
<name>A0ACB8R9P2_9AGAM</name>
<evidence type="ECO:0000313" key="1">
    <source>
        <dbReference type="EMBL" id="KAI0040607.1"/>
    </source>
</evidence>
<gene>
    <name evidence="1" type="ORF">FA95DRAFT_1566271</name>
</gene>
<dbReference type="EMBL" id="MU276182">
    <property type="protein sequence ID" value="KAI0040607.1"/>
    <property type="molecule type" value="Genomic_DNA"/>
</dbReference>
<organism evidence="1 2">
    <name type="scientific">Auriscalpium vulgare</name>
    <dbReference type="NCBI Taxonomy" id="40419"/>
    <lineage>
        <taxon>Eukaryota</taxon>
        <taxon>Fungi</taxon>
        <taxon>Dikarya</taxon>
        <taxon>Basidiomycota</taxon>
        <taxon>Agaricomycotina</taxon>
        <taxon>Agaricomycetes</taxon>
        <taxon>Russulales</taxon>
        <taxon>Auriscalpiaceae</taxon>
        <taxon>Auriscalpium</taxon>
    </lineage>
</organism>
<evidence type="ECO:0000313" key="2">
    <source>
        <dbReference type="Proteomes" id="UP000814033"/>
    </source>
</evidence>
<keyword evidence="2" id="KW-1185">Reference proteome</keyword>
<proteinExistence type="predicted"/>
<dbReference type="Proteomes" id="UP000814033">
    <property type="component" value="Unassembled WGS sequence"/>
</dbReference>
<accession>A0ACB8R9P2</accession>
<protein>
    <submittedName>
        <fullName evidence="1">Uncharacterized protein</fullName>
    </submittedName>
</protein>
<sequence length="449" mass="49927">MSSVDEDASLDAIVVAADRTVRPVRSSNKLLDAPIYSGALQPGFDSHAELFEYLQALLAYAEDNKENESSLYALHTLILSLFCMGATVRSRGEHYQKLRLGCFPQKDLKAIETQEPEAIETQEPEAIETQEPEDDVLPADDVRGKRIPDVSCLLTQGLGYDGNKLGNAMAFLVEIKPGVTRKTLPRFVWRQMAEDEEPMTSSAVSGQPFIRSFTTHVPQVTTQAIYARAMFGNAPVSVILILDVWFMLFKFHDHPPDDLPHLDDHGRVPPQIFDAEQKYCKIPPSPIFNETWTDFSPIFLMALRDAVSHHPDFEITPHPYFTPPADTAQSISAEILADDINEAISEAASERNYQDQLVTESESTEDDRRDRNYRGNTRNMQAAPAVLTRSKTKAPQARRSARQAAAAQGPGQASGSGQGSRGGGQQPETPPRRKVDRKAKKFIVRAPRR</sequence>
<comment type="caution">
    <text evidence="1">The sequence shown here is derived from an EMBL/GenBank/DDBJ whole genome shotgun (WGS) entry which is preliminary data.</text>
</comment>
<reference evidence="1" key="2">
    <citation type="journal article" date="2022" name="New Phytol.">
        <title>Evolutionary transition to the ectomycorrhizal habit in the genomes of a hyperdiverse lineage of mushroom-forming fungi.</title>
        <authorList>
            <person name="Looney B."/>
            <person name="Miyauchi S."/>
            <person name="Morin E."/>
            <person name="Drula E."/>
            <person name="Courty P.E."/>
            <person name="Kohler A."/>
            <person name="Kuo A."/>
            <person name="LaButti K."/>
            <person name="Pangilinan J."/>
            <person name="Lipzen A."/>
            <person name="Riley R."/>
            <person name="Andreopoulos W."/>
            <person name="He G."/>
            <person name="Johnson J."/>
            <person name="Nolan M."/>
            <person name="Tritt A."/>
            <person name="Barry K.W."/>
            <person name="Grigoriev I.V."/>
            <person name="Nagy L.G."/>
            <person name="Hibbett D."/>
            <person name="Henrissat B."/>
            <person name="Matheny P.B."/>
            <person name="Labbe J."/>
            <person name="Martin F.M."/>
        </authorList>
    </citation>
    <scope>NUCLEOTIDE SEQUENCE</scope>
    <source>
        <strain evidence="1">FP105234-sp</strain>
    </source>
</reference>